<evidence type="ECO:0000256" key="1">
    <source>
        <dbReference type="ARBA" id="ARBA00004651"/>
    </source>
</evidence>
<evidence type="ECO:0008006" key="11">
    <source>
        <dbReference type="Google" id="ProtNLM"/>
    </source>
</evidence>
<name>A0A8J3GCY6_9BACT</name>
<feature type="transmembrane region" description="Helical" evidence="8">
    <location>
        <begin position="291"/>
        <end position="312"/>
    </location>
</feature>
<keyword evidence="2" id="KW-1003">Cell membrane</keyword>
<feature type="transmembrane region" description="Helical" evidence="8">
    <location>
        <begin position="251"/>
        <end position="270"/>
    </location>
</feature>
<dbReference type="InterPro" id="IPR019127">
    <property type="entry name" value="Exosortase"/>
</dbReference>
<dbReference type="NCBIfam" id="TIGR04178">
    <property type="entry name" value="exo_archaeo"/>
    <property type="match status" value="1"/>
</dbReference>
<protein>
    <recommendedName>
        <fullName evidence="11">Methanolan biosynthesis EpsI domain-containing protein</fullName>
    </recommendedName>
</protein>
<proteinExistence type="predicted"/>
<keyword evidence="4 8" id="KW-0812">Transmembrane</keyword>
<evidence type="ECO:0000313" key="10">
    <source>
        <dbReference type="Proteomes" id="UP000642829"/>
    </source>
</evidence>
<evidence type="ECO:0000256" key="3">
    <source>
        <dbReference type="ARBA" id="ARBA00022670"/>
    </source>
</evidence>
<dbReference type="EMBL" id="BMXG01000002">
    <property type="protein sequence ID" value="GHB91932.1"/>
    <property type="molecule type" value="Genomic_DNA"/>
</dbReference>
<gene>
    <name evidence="9" type="ORF">GCM10007047_03570</name>
</gene>
<reference evidence="9" key="1">
    <citation type="journal article" date="2014" name="Int. J. Syst. Evol. Microbiol.">
        <title>Complete genome sequence of Corynebacterium casei LMG S-19264T (=DSM 44701T), isolated from a smear-ripened cheese.</title>
        <authorList>
            <consortium name="US DOE Joint Genome Institute (JGI-PGF)"/>
            <person name="Walter F."/>
            <person name="Albersmeier A."/>
            <person name="Kalinowski J."/>
            <person name="Ruckert C."/>
        </authorList>
    </citation>
    <scope>NUCLEOTIDE SEQUENCE</scope>
    <source>
        <strain evidence="9">KCTC 12870</strain>
    </source>
</reference>
<dbReference type="InterPro" id="IPR026392">
    <property type="entry name" value="Exo/Archaeosortase_dom"/>
</dbReference>
<feature type="transmembrane region" description="Helical" evidence="8">
    <location>
        <begin position="34"/>
        <end position="51"/>
    </location>
</feature>
<evidence type="ECO:0000256" key="5">
    <source>
        <dbReference type="ARBA" id="ARBA00022801"/>
    </source>
</evidence>
<keyword evidence="5" id="KW-0378">Hydrolase</keyword>
<evidence type="ECO:0000256" key="4">
    <source>
        <dbReference type="ARBA" id="ARBA00022692"/>
    </source>
</evidence>
<keyword evidence="3" id="KW-0645">Protease</keyword>
<keyword evidence="10" id="KW-1185">Reference proteome</keyword>
<organism evidence="9 10">
    <name type="scientific">Cerasicoccus arenae</name>
    <dbReference type="NCBI Taxonomy" id="424488"/>
    <lineage>
        <taxon>Bacteria</taxon>
        <taxon>Pseudomonadati</taxon>
        <taxon>Verrucomicrobiota</taxon>
        <taxon>Opitutia</taxon>
        <taxon>Puniceicoccales</taxon>
        <taxon>Cerasicoccaceae</taxon>
        <taxon>Cerasicoccus</taxon>
    </lineage>
</organism>
<evidence type="ECO:0000256" key="8">
    <source>
        <dbReference type="SAM" id="Phobius"/>
    </source>
</evidence>
<feature type="transmembrane region" description="Helical" evidence="8">
    <location>
        <begin position="211"/>
        <end position="231"/>
    </location>
</feature>
<keyword evidence="6 8" id="KW-1133">Transmembrane helix</keyword>
<comment type="caution">
    <text evidence="9">The sequence shown here is derived from an EMBL/GenBank/DDBJ whole genome shotgun (WGS) entry which is preliminary data.</text>
</comment>
<reference evidence="9" key="2">
    <citation type="submission" date="2020-09" db="EMBL/GenBank/DDBJ databases">
        <authorList>
            <person name="Sun Q."/>
            <person name="Kim S."/>
        </authorList>
    </citation>
    <scope>NUCLEOTIDE SEQUENCE</scope>
    <source>
        <strain evidence="9">KCTC 12870</strain>
    </source>
</reference>
<accession>A0A8J3GCY6</accession>
<dbReference type="AlphaFoldDB" id="A0A8J3GCY6"/>
<evidence type="ECO:0000256" key="2">
    <source>
        <dbReference type="ARBA" id="ARBA00022475"/>
    </source>
</evidence>
<dbReference type="RefSeq" id="WP_189511262.1">
    <property type="nucleotide sequence ID" value="NZ_BMXG01000002.1"/>
</dbReference>
<feature type="transmembrane region" description="Helical" evidence="8">
    <location>
        <begin position="6"/>
        <end position="27"/>
    </location>
</feature>
<comment type="subcellular location">
    <subcellularLocation>
        <location evidence="1">Cell membrane</location>
        <topology evidence="1">Multi-pass membrane protein</topology>
    </subcellularLocation>
</comment>
<dbReference type="GO" id="GO:0006508">
    <property type="term" value="P:proteolysis"/>
    <property type="evidence" value="ECO:0007669"/>
    <property type="project" value="UniProtKB-KW"/>
</dbReference>
<dbReference type="Proteomes" id="UP000642829">
    <property type="component" value="Unassembled WGS sequence"/>
</dbReference>
<evidence type="ECO:0000313" key="9">
    <source>
        <dbReference type="EMBL" id="GHB91932.1"/>
    </source>
</evidence>
<dbReference type="GO" id="GO:0005886">
    <property type="term" value="C:plasma membrane"/>
    <property type="evidence" value="ECO:0007669"/>
    <property type="project" value="UniProtKB-SubCell"/>
</dbReference>
<evidence type="ECO:0000256" key="6">
    <source>
        <dbReference type="ARBA" id="ARBA00022989"/>
    </source>
</evidence>
<feature type="transmembrane region" description="Helical" evidence="8">
    <location>
        <begin position="94"/>
        <end position="113"/>
    </location>
</feature>
<dbReference type="Pfam" id="PF09721">
    <property type="entry name" value="Exosortase_EpsH"/>
    <property type="match status" value="1"/>
</dbReference>
<sequence>MSTATLKIWLLPLLLQFAFYYQICGFWDPDSHYFFGWGVPVLSLFLFWTRAEDEPPRSLPTFGWLIPAMFFLGLFAIIRVLWETMSTWHMLSWSEGLCLAAFGIFWGMAWGGVRWSRHYLFPLVFFLTSIPWPGRIEMAVSDWLTGHIANFVTVSLQMLGIPAMLQGIQISIGDAVVEVAEACSGIRSLQFLLVTTLFLGEYGQLSMPRRIALLIAGMCASFVQNAIRALALGWITGIEGSEAYDRWHDNTGAITFVFGLGVVFIAFLIIEPKNNKSAKPAAKPSTFPVSRWCSILSMLALLAYGGVEFFRWQWYNMPELNNGDHWEIDPTQLSKLPAHRTLKVDPLVKTLYETEDVYSGQFLVGESLVNYFFITWTDGYPVMRANAHTPEVCMGTVEGMLTTKPREVHMLQQPWDDTEYESYEFQHPISSERIAVYRSLMLPVSTQKYNQFYLQASSGWFDKLKMSYRNFWDRIDENSMVTRQLLLIGVTSPSSTNEEDTLYRFIHEALNKDEAR</sequence>
<keyword evidence="7 8" id="KW-0472">Membrane</keyword>
<dbReference type="GO" id="GO:0008233">
    <property type="term" value="F:peptidase activity"/>
    <property type="evidence" value="ECO:0007669"/>
    <property type="project" value="UniProtKB-KW"/>
</dbReference>
<feature type="transmembrane region" description="Helical" evidence="8">
    <location>
        <begin position="63"/>
        <end position="82"/>
    </location>
</feature>
<evidence type="ECO:0000256" key="7">
    <source>
        <dbReference type="ARBA" id="ARBA00023136"/>
    </source>
</evidence>